<dbReference type="InterPro" id="IPR030677">
    <property type="entry name" value="Nnr"/>
</dbReference>
<feature type="binding site" evidence="17">
    <location>
        <position position="444"/>
    </location>
    <ligand>
        <name>(6S)-NADPHX</name>
        <dbReference type="ChEBI" id="CHEBI:64076"/>
    </ligand>
</feature>
<evidence type="ECO:0000313" key="23">
    <source>
        <dbReference type="Proteomes" id="UP001596022"/>
    </source>
</evidence>
<feature type="domain" description="YjeF C-terminal" evidence="20">
    <location>
        <begin position="228"/>
        <end position="504"/>
    </location>
</feature>
<dbReference type="CDD" id="cd01171">
    <property type="entry name" value="YXKO-related"/>
    <property type="match status" value="1"/>
</dbReference>
<dbReference type="InterPro" id="IPR017953">
    <property type="entry name" value="Carbohydrate_kinase_pred_CS"/>
</dbReference>
<keyword evidence="9 18" id="KW-0630">Potassium</keyword>
<keyword evidence="12 17" id="KW-0456">Lyase</keyword>
<dbReference type="Pfam" id="PF03853">
    <property type="entry name" value="YjeF_N"/>
    <property type="match status" value="1"/>
</dbReference>
<feature type="binding site" evidence="17">
    <location>
        <begin position="414"/>
        <end position="418"/>
    </location>
    <ligand>
        <name>AMP</name>
        <dbReference type="ChEBI" id="CHEBI:456215"/>
    </ligand>
</feature>
<evidence type="ECO:0000256" key="9">
    <source>
        <dbReference type="ARBA" id="ARBA00022958"/>
    </source>
</evidence>
<dbReference type="HAMAP" id="MF_01965">
    <property type="entry name" value="NADHX_dehydratase"/>
    <property type="match status" value="1"/>
</dbReference>
<gene>
    <name evidence="17" type="primary">nnrD</name>
    <name evidence="18" type="synonym">nnrE</name>
    <name evidence="22" type="ORF">ACFO4N_08915</name>
</gene>
<comment type="similarity">
    <text evidence="17">Belongs to the NnrD/CARKD family.</text>
</comment>
<dbReference type="Gene3D" id="3.40.1190.20">
    <property type="match status" value="1"/>
</dbReference>
<dbReference type="SUPFAM" id="SSF64153">
    <property type="entry name" value="YjeF N-terminal domain-like"/>
    <property type="match status" value="1"/>
</dbReference>
<evidence type="ECO:0000259" key="21">
    <source>
        <dbReference type="PROSITE" id="PS51385"/>
    </source>
</evidence>
<dbReference type="EMBL" id="JBHSFW010000003">
    <property type="protein sequence ID" value="MFC4618858.1"/>
    <property type="molecule type" value="Genomic_DNA"/>
</dbReference>
<evidence type="ECO:0000256" key="14">
    <source>
        <dbReference type="ARBA" id="ARBA00025153"/>
    </source>
</evidence>
<feature type="domain" description="YjeF N-terminal" evidence="21">
    <location>
        <begin position="9"/>
        <end position="218"/>
    </location>
</feature>
<dbReference type="RefSeq" id="WP_376845959.1">
    <property type="nucleotide sequence ID" value="NZ_JBHSFW010000003.1"/>
</dbReference>
<dbReference type="SUPFAM" id="SSF53613">
    <property type="entry name" value="Ribokinase-like"/>
    <property type="match status" value="1"/>
</dbReference>
<evidence type="ECO:0000256" key="16">
    <source>
        <dbReference type="ARBA" id="ARBA00049209"/>
    </source>
</evidence>
<dbReference type="PANTHER" id="PTHR12592:SF0">
    <property type="entry name" value="ATP-DEPENDENT (S)-NAD(P)H-HYDRATE DEHYDRATASE"/>
    <property type="match status" value="1"/>
</dbReference>
<evidence type="ECO:0000256" key="18">
    <source>
        <dbReference type="HAMAP-Rule" id="MF_01966"/>
    </source>
</evidence>
<protein>
    <recommendedName>
        <fullName evidence="19">Bifunctional NAD(P)H-hydrate repair enzyme</fullName>
    </recommendedName>
    <alternativeName>
        <fullName evidence="19">Nicotinamide nucleotide repair protein</fullName>
    </alternativeName>
    <domain>
        <recommendedName>
            <fullName evidence="19">ADP-dependent (S)-NAD(P)H-hydrate dehydratase</fullName>
            <ecNumber evidence="19">4.2.1.136</ecNumber>
        </recommendedName>
        <alternativeName>
            <fullName evidence="19">ADP-dependent NAD(P)HX dehydratase</fullName>
        </alternativeName>
    </domain>
    <domain>
        <recommendedName>
            <fullName evidence="19">NAD(P)H-hydrate epimerase</fullName>
            <ecNumber evidence="19">5.1.99.6</ecNumber>
        </recommendedName>
    </domain>
</protein>
<feature type="binding site" evidence="17">
    <location>
        <position position="443"/>
    </location>
    <ligand>
        <name>AMP</name>
        <dbReference type="ChEBI" id="CHEBI:456215"/>
    </ligand>
</feature>
<dbReference type="PIRSF" id="PIRSF017184">
    <property type="entry name" value="Nnr"/>
    <property type="match status" value="1"/>
</dbReference>
<dbReference type="EC" id="5.1.99.6" evidence="19"/>
<comment type="function">
    <text evidence="18">Catalyzes the epimerization of the S- and R-forms of NAD(P)HX, a damaged form of NAD(P)H that is a result of enzymatic or heat-dependent hydration. This is a prerequisite for the S-specific NAD(P)H-hydrate dehydratase to allow the repair of both epimers of NAD(P)HX.</text>
</comment>
<dbReference type="InterPro" id="IPR004443">
    <property type="entry name" value="YjeF_N_dom"/>
</dbReference>
<comment type="cofactor">
    <cofactor evidence="17">
        <name>Mg(2+)</name>
        <dbReference type="ChEBI" id="CHEBI:18420"/>
    </cofactor>
</comment>
<keyword evidence="5 18" id="KW-0479">Metal-binding</keyword>
<dbReference type="PANTHER" id="PTHR12592">
    <property type="entry name" value="ATP-DEPENDENT (S)-NAD(P)H-HYDRATE DEHYDRATASE FAMILY MEMBER"/>
    <property type="match status" value="1"/>
</dbReference>
<dbReference type="PROSITE" id="PS51385">
    <property type="entry name" value="YJEF_N"/>
    <property type="match status" value="1"/>
</dbReference>
<evidence type="ECO:0000256" key="3">
    <source>
        <dbReference type="ARBA" id="ARBA00006001"/>
    </source>
</evidence>
<feature type="binding site" evidence="17">
    <location>
        <position position="326"/>
    </location>
    <ligand>
        <name>(6S)-NADPHX</name>
        <dbReference type="ChEBI" id="CHEBI:64076"/>
    </ligand>
</feature>
<dbReference type="NCBIfam" id="TIGR00196">
    <property type="entry name" value="yjeF_cterm"/>
    <property type="match status" value="1"/>
</dbReference>
<organism evidence="22 23">
    <name type="scientific">Camelliibacillus cellulosilyticus</name>
    <dbReference type="NCBI Taxonomy" id="2174486"/>
    <lineage>
        <taxon>Bacteria</taxon>
        <taxon>Bacillati</taxon>
        <taxon>Bacillota</taxon>
        <taxon>Bacilli</taxon>
        <taxon>Bacillales</taxon>
        <taxon>Sporolactobacillaceae</taxon>
        <taxon>Camelliibacillus</taxon>
    </lineage>
</organism>
<keyword evidence="7 17" id="KW-0067">ATP-binding</keyword>
<dbReference type="PROSITE" id="PS01050">
    <property type="entry name" value="YJEF_C_2"/>
    <property type="match status" value="1"/>
</dbReference>
<evidence type="ECO:0000256" key="15">
    <source>
        <dbReference type="ARBA" id="ARBA00048238"/>
    </source>
</evidence>
<feature type="binding site" evidence="17">
    <location>
        <position position="263"/>
    </location>
    <ligand>
        <name>(6S)-NADPHX</name>
        <dbReference type="ChEBI" id="CHEBI:64076"/>
    </ligand>
</feature>
<comment type="function">
    <text evidence="17">Catalyzes the dehydration of the S-form of NAD(P)HX at the expense of ADP, which is converted to AMP. Together with NAD(P)HX epimerase, which catalyzes the epimerization of the S- and R-forms, the enzyme allows the repair of both epimers of NAD(P)HX, a damaged form of NAD(P)H that is a result of enzymatic or heat-dependent hydration.</text>
</comment>
<comment type="catalytic activity">
    <reaction evidence="16 17 19">
        <text>(6S)-NADPHX + ADP = AMP + phosphate + NADPH + H(+)</text>
        <dbReference type="Rhea" id="RHEA:32235"/>
        <dbReference type="ChEBI" id="CHEBI:15378"/>
        <dbReference type="ChEBI" id="CHEBI:43474"/>
        <dbReference type="ChEBI" id="CHEBI:57783"/>
        <dbReference type="ChEBI" id="CHEBI:64076"/>
        <dbReference type="ChEBI" id="CHEBI:456215"/>
        <dbReference type="ChEBI" id="CHEBI:456216"/>
        <dbReference type="EC" id="4.2.1.136"/>
    </reaction>
</comment>
<keyword evidence="13" id="KW-0511">Multifunctional enzyme</keyword>
<comment type="subunit">
    <text evidence="17">Homotetramer.</text>
</comment>
<evidence type="ECO:0000256" key="11">
    <source>
        <dbReference type="ARBA" id="ARBA00023235"/>
    </source>
</evidence>
<feature type="binding site" evidence="18">
    <location>
        <position position="128"/>
    </location>
    <ligand>
        <name>K(+)</name>
        <dbReference type="ChEBI" id="CHEBI:29103"/>
    </ligand>
</feature>
<feature type="binding site" evidence="18">
    <location>
        <position position="143"/>
    </location>
    <ligand>
        <name>(6S)-NADPHX</name>
        <dbReference type="ChEBI" id="CHEBI:64076"/>
    </ligand>
</feature>
<evidence type="ECO:0000256" key="4">
    <source>
        <dbReference type="ARBA" id="ARBA00009524"/>
    </source>
</evidence>
<comment type="similarity">
    <text evidence="3 19">In the N-terminal section; belongs to the NnrE/AIBP family.</text>
</comment>
<dbReference type="Gene3D" id="3.40.50.10260">
    <property type="entry name" value="YjeF N-terminal domain"/>
    <property type="match status" value="1"/>
</dbReference>
<keyword evidence="11 18" id="KW-0413">Isomerase</keyword>
<evidence type="ECO:0000256" key="10">
    <source>
        <dbReference type="ARBA" id="ARBA00023027"/>
    </source>
</evidence>
<dbReference type="Pfam" id="PF01256">
    <property type="entry name" value="Carb_kinase"/>
    <property type="match status" value="1"/>
</dbReference>
<comment type="function">
    <text evidence="14 19">Bifunctional enzyme that catalyzes the epimerization of the S- and R-forms of NAD(P)HX and the dehydration of the S-form of NAD(P)HX at the expense of ADP, which is converted to AMP. This allows the repair of both epimers of NAD(P)HX, a damaged form of NAD(P)H that is a result of enzymatic or heat-dependent hydration.</text>
</comment>
<keyword evidence="8 17" id="KW-0521">NADP</keyword>
<comment type="similarity">
    <text evidence="4 19">In the C-terminal section; belongs to the NnrD/CARKD family.</text>
</comment>
<evidence type="ECO:0000256" key="17">
    <source>
        <dbReference type="HAMAP-Rule" id="MF_01965"/>
    </source>
</evidence>
<comment type="catalytic activity">
    <reaction evidence="15 17 19">
        <text>(6S)-NADHX + ADP = AMP + phosphate + NADH + H(+)</text>
        <dbReference type="Rhea" id="RHEA:32223"/>
        <dbReference type="ChEBI" id="CHEBI:15378"/>
        <dbReference type="ChEBI" id="CHEBI:43474"/>
        <dbReference type="ChEBI" id="CHEBI:57945"/>
        <dbReference type="ChEBI" id="CHEBI:64074"/>
        <dbReference type="ChEBI" id="CHEBI:456215"/>
        <dbReference type="ChEBI" id="CHEBI:456216"/>
        <dbReference type="EC" id="4.2.1.136"/>
    </reaction>
</comment>
<evidence type="ECO:0000256" key="19">
    <source>
        <dbReference type="PIRNR" id="PIRNR017184"/>
    </source>
</evidence>
<dbReference type="InterPro" id="IPR029056">
    <property type="entry name" value="Ribokinase-like"/>
</dbReference>
<keyword evidence="10 17" id="KW-0520">NAD</keyword>
<dbReference type="InterPro" id="IPR036652">
    <property type="entry name" value="YjeF_N_dom_sf"/>
</dbReference>
<evidence type="ECO:0000256" key="1">
    <source>
        <dbReference type="ARBA" id="ARBA00000013"/>
    </source>
</evidence>
<comment type="similarity">
    <text evidence="18">Belongs to the NnrE/AIBP family.</text>
</comment>
<reference evidence="23" key="1">
    <citation type="journal article" date="2019" name="Int. J. Syst. Evol. Microbiol.">
        <title>The Global Catalogue of Microorganisms (GCM) 10K type strain sequencing project: providing services to taxonomists for standard genome sequencing and annotation.</title>
        <authorList>
            <consortium name="The Broad Institute Genomics Platform"/>
            <consortium name="The Broad Institute Genome Sequencing Center for Infectious Disease"/>
            <person name="Wu L."/>
            <person name="Ma J."/>
        </authorList>
    </citation>
    <scope>NUCLEOTIDE SEQUENCE [LARGE SCALE GENOMIC DNA]</scope>
    <source>
        <strain evidence="23">CGMCC 1.16306</strain>
    </source>
</reference>
<evidence type="ECO:0000256" key="7">
    <source>
        <dbReference type="ARBA" id="ARBA00022840"/>
    </source>
</evidence>
<accession>A0ABV9GPK8</accession>
<dbReference type="PROSITE" id="PS51383">
    <property type="entry name" value="YJEF_C_3"/>
    <property type="match status" value="1"/>
</dbReference>
<dbReference type="InterPro" id="IPR000631">
    <property type="entry name" value="CARKD"/>
</dbReference>
<keyword evidence="6 17" id="KW-0547">Nucleotide-binding</keyword>
<name>A0ABV9GPK8_9BACL</name>
<feature type="binding site" evidence="18">
    <location>
        <position position="161"/>
    </location>
    <ligand>
        <name>(6S)-NADPHX</name>
        <dbReference type="ChEBI" id="CHEBI:64076"/>
    </ligand>
</feature>
<dbReference type="NCBIfam" id="TIGR00197">
    <property type="entry name" value="yjeF_nterm"/>
    <property type="match status" value="1"/>
</dbReference>
<evidence type="ECO:0000259" key="20">
    <source>
        <dbReference type="PROSITE" id="PS51383"/>
    </source>
</evidence>
<feature type="binding site" evidence="18">
    <location>
        <position position="164"/>
    </location>
    <ligand>
        <name>K(+)</name>
        <dbReference type="ChEBI" id="CHEBI:29103"/>
    </ligand>
</feature>
<evidence type="ECO:0000256" key="2">
    <source>
        <dbReference type="ARBA" id="ARBA00000909"/>
    </source>
</evidence>
<evidence type="ECO:0000256" key="5">
    <source>
        <dbReference type="ARBA" id="ARBA00022723"/>
    </source>
</evidence>
<proteinExistence type="inferred from homology"/>
<comment type="caution">
    <text evidence="22">The sequence shown here is derived from an EMBL/GenBank/DDBJ whole genome shotgun (WGS) entry which is preliminary data.</text>
</comment>
<feature type="binding site" evidence="18">
    <location>
        <begin position="57"/>
        <end position="61"/>
    </location>
    <ligand>
        <name>(6S)-NADPHX</name>
        <dbReference type="ChEBI" id="CHEBI:64076"/>
    </ligand>
</feature>
<feature type="binding site" evidence="17">
    <location>
        <position position="377"/>
    </location>
    <ligand>
        <name>(6S)-NADPHX</name>
        <dbReference type="ChEBI" id="CHEBI:64076"/>
    </ligand>
</feature>
<keyword evidence="23" id="KW-1185">Reference proteome</keyword>
<evidence type="ECO:0000256" key="6">
    <source>
        <dbReference type="ARBA" id="ARBA00022741"/>
    </source>
</evidence>
<dbReference type="EC" id="4.2.1.136" evidence="19"/>
<feature type="binding site" evidence="18">
    <location>
        <position position="58"/>
    </location>
    <ligand>
        <name>K(+)</name>
        <dbReference type="ChEBI" id="CHEBI:29103"/>
    </ligand>
</feature>
<evidence type="ECO:0000256" key="8">
    <source>
        <dbReference type="ARBA" id="ARBA00022857"/>
    </source>
</evidence>
<evidence type="ECO:0000256" key="13">
    <source>
        <dbReference type="ARBA" id="ARBA00023268"/>
    </source>
</evidence>
<comment type="catalytic activity">
    <reaction evidence="1 18 19">
        <text>(6R)-NADHX = (6S)-NADHX</text>
        <dbReference type="Rhea" id="RHEA:32215"/>
        <dbReference type="ChEBI" id="CHEBI:64074"/>
        <dbReference type="ChEBI" id="CHEBI:64075"/>
        <dbReference type="EC" id="5.1.99.6"/>
    </reaction>
</comment>
<dbReference type="Proteomes" id="UP001596022">
    <property type="component" value="Unassembled WGS sequence"/>
</dbReference>
<feature type="binding site" evidence="18">
    <location>
        <begin position="132"/>
        <end position="138"/>
    </location>
    <ligand>
        <name>(6S)-NADPHX</name>
        <dbReference type="ChEBI" id="CHEBI:64076"/>
    </ligand>
</feature>
<evidence type="ECO:0000313" key="22">
    <source>
        <dbReference type="EMBL" id="MFC4618858.1"/>
    </source>
</evidence>
<comment type="cofactor">
    <cofactor evidence="18 19">
        <name>K(+)</name>
        <dbReference type="ChEBI" id="CHEBI:29103"/>
    </cofactor>
    <text evidence="18 19">Binds 1 potassium ion per subunit.</text>
</comment>
<sequence length="510" mass="55008">MQIVSREAMQAMDRHAIDCVGIDEKILMENAGRAVFQSLASDLRNERKIGVVIGKGNNGGDGLVIARYIYDRESPLDVWLVPERQEITGIAAVQLSVYEKAGGSVRFINEEGWEAFRQAAGQWTIAIDCLLGTGFQGAPRPLYLDVIQLINRLDIRVISVDLPSGVPANGGNFDHEAVRASLTLTLQCPKIAQFTFPAANFYGATEVLDIGIPKKSIRENTENRRVWNEVDVKKSLPIRARSSHKSSHGRGLILAGEMLMSGAAVLAIRAASRAGAGLVAAGVPEAIRTIVGSQAVEATFDDHDYADASVAKENLPRYDAVAFGQGAGRDVKTEKTLLTLLKTCPRPLVIDADGLFYLKKYAPLLTERQAPTILTPHSGEMARLLGKTAEAVENDRFGLSLHYATSHNVYLVLKGPYTIVTTPDGRQFVNTTGNPGLAKGGTGDVLTGILLAFLMQHRDVASAICNAVYVHGHAADRLFKEGVSSLSILPSDIVNALPGVLFDLQKDTIC</sequence>
<dbReference type="HAMAP" id="MF_01966">
    <property type="entry name" value="NADHX_epimerase"/>
    <property type="match status" value="1"/>
</dbReference>
<evidence type="ECO:0000256" key="12">
    <source>
        <dbReference type="ARBA" id="ARBA00023239"/>
    </source>
</evidence>
<comment type="catalytic activity">
    <reaction evidence="2 18 19">
        <text>(6R)-NADPHX = (6S)-NADPHX</text>
        <dbReference type="Rhea" id="RHEA:32227"/>
        <dbReference type="ChEBI" id="CHEBI:64076"/>
        <dbReference type="ChEBI" id="CHEBI:64077"/>
        <dbReference type="EC" id="5.1.99.6"/>
    </reaction>
</comment>